<keyword evidence="5 6" id="KW-0472">Membrane</keyword>
<evidence type="ECO:0000256" key="6">
    <source>
        <dbReference type="SAM" id="Phobius"/>
    </source>
</evidence>
<feature type="transmembrane region" description="Helical" evidence="6">
    <location>
        <begin position="366"/>
        <end position="386"/>
    </location>
</feature>
<evidence type="ECO:0000256" key="3">
    <source>
        <dbReference type="ARBA" id="ARBA00022692"/>
    </source>
</evidence>
<feature type="transmembrane region" description="Helical" evidence="6">
    <location>
        <begin position="6"/>
        <end position="23"/>
    </location>
</feature>
<feature type="domain" description="ComEC/Rec2-related protein" evidence="7">
    <location>
        <begin position="208"/>
        <end position="450"/>
    </location>
</feature>
<feature type="transmembrane region" description="Helical" evidence="6">
    <location>
        <begin position="327"/>
        <end position="345"/>
    </location>
</feature>
<reference evidence="9 10" key="1">
    <citation type="journal article" date="2015" name="Nature">
        <title>rRNA introns, odd ribosomes, and small enigmatic genomes across a large radiation of phyla.</title>
        <authorList>
            <person name="Brown C.T."/>
            <person name="Hug L.A."/>
            <person name="Thomas B.C."/>
            <person name="Sharon I."/>
            <person name="Castelle C.J."/>
            <person name="Singh A."/>
            <person name="Wilkins M.J."/>
            <person name="Williams K.H."/>
            <person name="Banfield J.F."/>
        </authorList>
    </citation>
    <scope>NUCLEOTIDE SEQUENCE [LARGE SCALE GENOMIC DNA]</scope>
</reference>
<feature type="transmembrane region" description="Helical" evidence="6">
    <location>
        <begin position="53"/>
        <end position="72"/>
    </location>
</feature>
<proteinExistence type="predicted"/>
<dbReference type="NCBIfam" id="TIGR00360">
    <property type="entry name" value="ComEC_N-term"/>
    <property type="match status" value="1"/>
</dbReference>
<dbReference type="GO" id="GO:0005886">
    <property type="term" value="C:plasma membrane"/>
    <property type="evidence" value="ECO:0007669"/>
    <property type="project" value="UniProtKB-SubCell"/>
</dbReference>
<feature type="transmembrane region" description="Helical" evidence="6">
    <location>
        <begin position="301"/>
        <end position="321"/>
    </location>
</feature>
<feature type="transmembrane region" description="Helical" evidence="6">
    <location>
        <begin position="30"/>
        <end position="47"/>
    </location>
</feature>
<feature type="transmembrane region" description="Helical" evidence="6">
    <location>
        <begin position="427"/>
        <end position="450"/>
    </location>
</feature>
<dbReference type="PANTHER" id="PTHR30619:SF7">
    <property type="entry name" value="BETA-LACTAMASE DOMAIN PROTEIN"/>
    <property type="match status" value="1"/>
</dbReference>
<evidence type="ECO:0000256" key="2">
    <source>
        <dbReference type="ARBA" id="ARBA00022475"/>
    </source>
</evidence>
<accession>A0A0G0XHS1</accession>
<dbReference type="PANTHER" id="PTHR30619">
    <property type="entry name" value="DNA INTERNALIZATION/COMPETENCE PROTEIN COMEC/REC2"/>
    <property type="match status" value="1"/>
</dbReference>
<feature type="transmembrane region" description="Helical" evidence="6">
    <location>
        <begin position="232"/>
        <end position="255"/>
    </location>
</feature>
<keyword evidence="4 6" id="KW-1133">Transmembrane helix</keyword>
<dbReference type="Pfam" id="PF13567">
    <property type="entry name" value="DUF4131"/>
    <property type="match status" value="1"/>
</dbReference>
<gene>
    <name evidence="9" type="ORF">UU83_C0035G0003</name>
</gene>
<keyword evidence="2" id="KW-1003">Cell membrane</keyword>
<comment type="caution">
    <text evidence="9">The sequence shown here is derived from an EMBL/GenBank/DDBJ whole genome shotgun (WGS) entry which is preliminary data.</text>
</comment>
<keyword evidence="3 6" id="KW-0812">Transmembrane</keyword>
<dbReference type="Proteomes" id="UP000033856">
    <property type="component" value="Unassembled WGS sequence"/>
</dbReference>
<feature type="transmembrane region" description="Helical" evidence="6">
    <location>
        <begin position="392"/>
        <end position="415"/>
    </location>
</feature>
<sequence length="452" mass="50561">MVTKYTPYLLTAFLGGVLLRSFFNIPQNWILGILGLAGGVLFIFYFFKLGGRFLIFSLVFLGFLLGMLRFSIFENKIAADKLHNYYGQTLILRGKVLSSVLKPNSSRITLETDLGRILIIKRIYPEYKYGDVLEISGKVAEPENYAGFDTAKFLAKQQIYSQMIFPEIKKTGHSPNKFLNSLFFIKNKFEESLKSILPEPEASLASGMLLGIEGVIPQGILDNFRKAGVIHILVLSGYNITVVGAFIMAFLGFIFPNFLAWTGSLFGILVFTLMTGGEPVAIRAAIMAVIGLLAMRTGRSYLAILGLLWAAFFMAFWNPMYVRFDRGFQLSFLATLGLILFSSWFMKKLWFLPKFLGIRESAASTLSAQIFVTPVLLSWGNLVSYLSPLANVVIVGFVPTIMFFSFAAGILGFFSNFLGTTLALVPYFLIKFQILAAQFLASFDWAVIYFNF</sequence>
<dbReference type="EMBL" id="LCCD01000035">
    <property type="protein sequence ID" value="KKS23997.1"/>
    <property type="molecule type" value="Genomic_DNA"/>
</dbReference>
<dbReference type="Pfam" id="PF03772">
    <property type="entry name" value="Competence"/>
    <property type="match status" value="1"/>
</dbReference>
<comment type="subcellular location">
    <subcellularLocation>
        <location evidence="1">Cell membrane</location>
        <topology evidence="1">Multi-pass membrane protein</topology>
    </subcellularLocation>
</comment>
<evidence type="ECO:0000313" key="9">
    <source>
        <dbReference type="EMBL" id="KKS23997.1"/>
    </source>
</evidence>
<name>A0A0G0XHS1_9BACT</name>
<evidence type="ECO:0000256" key="1">
    <source>
        <dbReference type="ARBA" id="ARBA00004651"/>
    </source>
</evidence>
<dbReference type="InterPro" id="IPR025405">
    <property type="entry name" value="DUF4131"/>
</dbReference>
<dbReference type="InterPro" id="IPR052159">
    <property type="entry name" value="Competence_DNA_uptake"/>
</dbReference>
<evidence type="ECO:0000259" key="7">
    <source>
        <dbReference type="Pfam" id="PF03772"/>
    </source>
</evidence>
<evidence type="ECO:0000256" key="5">
    <source>
        <dbReference type="ARBA" id="ARBA00023136"/>
    </source>
</evidence>
<organism evidence="9 10">
    <name type="scientific">Candidatus Jorgensenbacteria bacterium GW2011_GWF2_41_8</name>
    <dbReference type="NCBI Taxonomy" id="1618667"/>
    <lineage>
        <taxon>Bacteria</taxon>
        <taxon>Candidatus Joergenseniibacteriota</taxon>
    </lineage>
</organism>
<dbReference type="AlphaFoldDB" id="A0A0G0XHS1"/>
<dbReference type="InterPro" id="IPR004477">
    <property type="entry name" value="ComEC_N"/>
</dbReference>
<evidence type="ECO:0000313" key="10">
    <source>
        <dbReference type="Proteomes" id="UP000033856"/>
    </source>
</evidence>
<feature type="domain" description="DUF4131" evidence="8">
    <location>
        <begin position="25"/>
        <end position="169"/>
    </location>
</feature>
<protein>
    <submittedName>
        <fullName evidence="9">ComEC/Rec2-related protein</fullName>
    </submittedName>
</protein>
<evidence type="ECO:0000256" key="4">
    <source>
        <dbReference type="ARBA" id="ARBA00022989"/>
    </source>
</evidence>
<feature type="transmembrane region" description="Helical" evidence="6">
    <location>
        <begin position="261"/>
        <end position="294"/>
    </location>
</feature>
<evidence type="ECO:0000259" key="8">
    <source>
        <dbReference type="Pfam" id="PF13567"/>
    </source>
</evidence>